<feature type="transmembrane region" description="Helical" evidence="1">
    <location>
        <begin position="113"/>
        <end position="130"/>
    </location>
</feature>
<protein>
    <recommendedName>
        <fullName evidence="4">LptF/LptG family permease</fullName>
    </recommendedName>
</protein>
<comment type="caution">
    <text evidence="2">The sequence shown here is derived from an EMBL/GenBank/DDBJ whole genome shotgun (WGS) entry which is preliminary data.</text>
</comment>
<dbReference type="AlphaFoldDB" id="A0A1V9VBV1"/>
<keyword evidence="1" id="KW-1133">Transmembrane helix</keyword>
<proteinExistence type="predicted"/>
<gene>
    <name evidence="2" type="ORF">AS859_04945</name>
</gene>
<evidence type="ECO:0008006" key="4">
    <source>
        <dbReference type="Google" id="ProtNLM"/>
    </source>
</evidence>
<accession>A0A1V9VBV1</accession>
<reference evidence="2 3" key="1">
    <citation type="submission" date="2017-04" db="EMBL/GenBank/DDBJ databases">
        <title>Accumulation and expression of multiple antibiotic resistance genes in Arcobacter cryaerophilus that thrives in sewage.</title>
        <authorList>
            <person name="Millar J.A."/>
            <person name="Raghavan R."/>
        </authorList>
    </citation>
    <scope>NUCLEOTIDE SEQUENCE [LARGE SCALE GENOMIC DNA]</scope>
    <source>
        <strain evidence="2 3">AZT-1</strain>
    </source>
</reference>
<evidence type="ECO:0000313" key="2">
    <source>
        <dbReference type="EMBL" id="OQR41567.1"/>
    </source>
</evidence>
<feature type="transmembrane region" description="Helical" evidence="1">
    <location>
        <begin position="56"/>
        <end position="79"/>
    </location>
</feature>
<feature type="transmembrane region" description="Helical" evidence="1">
    <location>
        <begin position="88"/>
        <end position="107"/>
    </location>
</feature>
<keyword evidence="1" id="KW-0472">Membrane</keyword>
<name>A0A1V9VBV1_9BACT</name>
<dbReference type="Proteomes" id="UP000192599">
    <property type="component" value="Unassembled WGS sequence"/>
</dbReference>
<dbReference type="GO" id="GO:0005886">
    <property type="term" value="C:plasma membrane"/>
    <property type="evidence" value="ECO:0007669"/>
    <property type="project" value="UniProtKB-SubCell"/>
</dbReference>
<keyword evidence="1" id="KW-0812">Transmembrane</keyword>
<evidence type="ECO:0000256" key="1">
    <source>
        <dbReference type="SAM" id="Phobius"/>
    </source>
</evidence>
<evidence type="ECO:0000313" key="3">
    <source>
        <dbReference type="Proteomes" id="UP000192599"/>
    </source>
</evidence>
<dbReference type="EMBL" id="LNTC01000045">
    <property type="protein sequence ID" value="OQR41567.1"/>
    <property type="molecule type" value="Genomic_DNA"/>
</dbReference>
<sequence length="140" mass="16621">MINGKVFAIDDKELNQIDYKEMYINDSVSNVDVVNFDTSYNFWKDNLKKNRDIDDFSFFILSSIFPLISLFLVIVFGYFNPRYEKNRAVAYSVLAVVIYFILIKYIGERLFLHSLYIIPTIWIIASYILYSKTIKKEYCL</sequence>
<organism evidence="2 3">
    <name type="scientific">Aliarcobacter cryaerophilus</name>
    <dbReference type="NCBI Taxonomy" id="28198"/>
    <lineage>
        <taxon>Bacteria</taxon>
        <taxon>Pseudomonadati</taxon>
        <taxon>Campylobacterota</taxon>
        <taxon>Epsilonproteobacteria</taxon>
        <taxon>Campylobacterales</taxon>
        <taxon>Arcobacteraceae</taxon>
        <taxon>Aliarcobacter</taxon>
    </lineage>
</organism>